<evidence type="ECO:0008006" key="4">
    <source>
        <dbReference type="Google" id="ProtNLM"/>
    </source>
</evidence>
<dbReference type="Gene3D" id="3.90.190.10">
    <property type="entry name" value="Protein tyrosine phosphatase superfamily"/>
    <property type="match status" value="1"/>
</dbReference>
<dbReference type="PANTHER" id="PTHR31126:SF1">
    <property type="entry name" value="TYROSINE SPECIFIC PROTEIN PHOSPHATASES DOMAIN-CONTAINING PROTEIN"/>
    <property type="match status" value="1"/>
</dbReference>
<comment type="similarity">
    <text evidence="1">Belongs to the protein-tyrosine phosphatase family.</text>
</comment>
<keyword evidence="3" id="KW-1185">Reference proteome</keyword>
<dbReference type="EMBL" id="ADLQ01000024">
    <property type="protein sequence ID" value="EGA95169.1"/>
    <property type="molecule type" value="Genomic_DNA"/>
</dbReference>
<evidence type="ECO:0000313" key="3">
    <source>
        <dbReference type="Proteomes" id="UP000002970"/>
    </source>
</evidence>
<dbReference type="Proteomes" id="UP000002970">
    <property type="component" value="Unassembled WGS sequence"/>
</dbReference>
<accession>E7GJ61</accession>
<dbReference type="SUPFAM" id="SSF52799">
    <property type="entry name" value="(Phosphotyrosine protein) phosphatases II"/>
    <property type="match status" value="1"/>
</dbReference>
<dbReference type="GO" id="GO:0004721">
    <property type="term" value="F:phosphoprotein phosphatase activity"/>
    <property type="evidence" value="ECO:0007669"/>
    <property type="project" value="InterPro"/>
</dbReference>
<sequence>MDRPVRRLRMEHGLNIRDMGGFETNDGRVTAFGKLLRAGALQKLTPQEWGRLKEYGVRTVLDLRSLAEIETGRDAVPEGVEWYHCPLQTEQIDAKDITGSAERAFAGSLTEGYLNIVKTNGALLASAVRQLIAGLEKGAVLFHCTAGKDRTGILASCIFTLCGISHEDIVADYEVTYTYNKKGMNRLLRMLDEETRGRMEPLMRSDAESMERLLAFYQEIRLSKYLEAYGLTEEEMETLKHYFLV</sequence>
<comment type="caution">
    <text evidence="2">The sequence shown here is derived from an EMBL/GenBank/DDBJ whole genome shotgun (WGS) entry which is preliminary data.</text>
</comment>
<dbReference type="InterPro" id="IPR026893">
    <property type="entry name" value="Tyr/Ser_Pase_IphP-type"/>
</dbReference>
<organism evidence="2 3">
    <name type="scientific">Clostridium symbiosum (strain WAL-14163)</name>
    <dbReference type="NCBI Taxonomy" id="742740"/>
    <lineage>
        <taxon>Bacteria</taxon>
        <taxon>Bacillati</taxon>
        <taxon>Bacillota</taxon>
        <taxon>Clostridia</taxon>
        <taxon>Lachnospirales</taxon>
        <taxon>Lachnospiraceae</taxon>
        <taxon>Otoolea</taxon>
    </lineage>
</organism>
<dbReference type="AlphaFoldDB" id="E7GJ61"/>
<dbReference type="PROSITE" id="PS00383">
    <property type="entry name" value="TYR_PHOSPHATASE_1"/>
    <property type="match status" value="1"/>
</dbReference>
<dbReference type="InterPro" id="IPR029021">
    <property type="entry name" value="Prot-tyrosine_phosphatase-like"/>
</dbReference>
<dbReference type="eggNOG" id="COG2365">
    <property type="taxonomic scope" value="Bacteria"/>
</dbReference>
<name>E7GJ61_CLOS6</name>
<reference evidence="2 3" key="1">
    <citation type="submission" date="2010-12" db="EMBL/GenBank/DDBJ databases">
        <title>The Genome Sequence of Clostridium symbiosum strain WAL-14163.</title>
        <authorList>
            <person name="Earl A."/>
            <person name="Ward D."/>
            <person name="Feldgarden M."/>
            <person name="Gevers D."/>
            <person name="Finegold S.M."/>
            <person name="Summanen P.H."/>
            <person name="Molitoris D.R."/>
            <person name="Vaisanen M.L."/>
            <person name="Daigneault M."/>
            <person name="Young S.K."/>
            <person name="Zeng Q."/>
            <person name="Gargeya S."/>
            <person name="Fitzgerald M."/>
            <person name="Haas B."/>
            <person name="Abouelleil A."/>
            <person name="Alvarado L."/>
            <person name="Arachchi H.M."/>
            <person name="Berlin A."/>
            <person name="Brown A."/>
            <person name="Chapman S.B."/>
            <person name="Chen Z."/>
            <person name="Dunbar C."/>
            <person name="Freedman E."/>
            <person name="Gearin G."/>
            <person name="Gellesch M."/>
            <person name="Goldberg J."/>
            <person name="Griggs A."/>
            <person name="Gujja S."/>
            <person name="Heilman E."/>
            <person name="Heiman D."/>
            <person name="Howarth C."/>
            <person name="Larson L."/>
            <person name="Lui A."/>
            <person name="MacDonald P.J.P."/>
            <person name="Mehta T."/>
            <person name="Montmayeur A."/>
            <person name="Murphy C."/>
            <person name="Neiman D."/>
            <person name="Pearson M."/>
            <person name="Priest M."/>
            <person name="Roberts A."/>
            <person name="Saif S."/>
            <person name="Shea T."/>
            <person name="Shenoy N."/>
            <person name="Sisk P."/>
            <person name="Stolte C."/>
            <person name="Sykes S."/>
            <person name="White J."/>
            <person name="Yandava C."/>
            <person name="Nusbaum C."/>
            <person name="Birren B."/>
        </authorList>
    </citation>
    <scope>NUCLEOTIDE SEQUENCE [LARGE SCALE GENOMIC DNA]</scope>
    <source>
        <strain evidence="2 3">WAL-14163</strain>
    </source>
</reference>
<dbReference type="PANTHER" id="PTHR31126">
    <property type="entry name" value="TYROSINE-PROTEIN PHOSPHATASE"/>
    <property type="match status" value="1"/>
</dbReference>
<dbReference type="InterPro" id="IPR016130">
    <property type="entry name" value="Tyr_Pase_AS"/>
</dbReference>
<dbReference type="STRING" id="1512.GCA_900049235_01042"/>
<proteinExistence type="inferred from homology"/>
<gene>
    <name evidence="2" type="ORF">HMPREF9474_00954</name>
</gene>
<evidence type="ECO:0000313" key="2">
    <source>
        <dbReference type="EMBL" id="EGA95169.1"/>
    </source>
</evidence>
<protein>
    <recommendedName>
        <fullName evidence="4">Tyrosine specific protein phosphatases domain-containing protein</fullName>
    </recommendedName>
</protein>
<evidence type="ECO:0000256" key="1">
    <source>
        <dbReference type="ARBA" id="ARBA00009580"/>
    </source>
</evidence>
<dbReference type="HOGENOM" id="CLU_057546_3_2_9"/>
<dbReference type="Pfam" id="PF13350">
    <property type="entry name" value="Y_phosphatase3"/>
    <property type="match status" value="1"/>
</dbReference>